<reference evidence="2" key="2">
    <citation type="submission" date="2014-07" db="EMBL/GenBank/DDBJ databases">
        <title>Initial genome analysis of the psychrotolerant acidophile Acidithiobacillus ferrivorans CF27: insights into iron and sulfur oxidation pathways and into biofilm formation.</title>
        <authorList>
            <person name="Talla E."/>
            <person name="Hedrich S."/>
            <person name="Mangenot S."/>
            <person name="Ji B."/>
            <person name="Johnson D.B."/>
            <person name="Barbe V."/>
            <person name="Bonnefoy V."/>
        </authorList>
    </citation>
    <scope>NUCLEOTIDE SEQUENCE [LARGE SCALE GENOMIC DNA]</scope>
    <source>
        <strain evidence="2">CF27</strain>
    </source>
</reference>
<dbReference type="InterPro" id="IPR043502">
    <property type="entry name" value="DNA/RNA_pol_sf"/>
</dbReference>
<feature type="domain" description="Reverse transcriptase" evidence="1">
    <location>
        <begin position="177"/>
        <end position="321"/>
    </location>
</feature>
<dbReference type="AlphaFoldDB" id="A0A060UV66"/>
<evidence type="ECO:0000313" key="2">
    <source>
        <dbReference type="EMBL" id="CDQ12241.1"/>
    </source>
</evidence>
<evidence type="ECO:0000313" key="4">
    <source>
        <dbReference type="Proteomes" id="UP000193925"/>
    </source>
</evidence>
<dbReference type="CDD" id="cd01646">
    <property type="entry name" value="RT_Bac_retron_I"/>
    <property type="match status" value="1"/>
</dbReference>
<accession>A0A060UV66</accession>
<gene>
    <name evidence="2" type="ORF">AFERRI_10064</name>
    <name evidence="3" type="ORF">AFERRI_11250</name>
</gene>
<dbReference type="InterPro" id="IPR000477">
    <property type="entry name" value="RT_dom"/>
</dbReference>
<evidence type="ECO:0000313" key="3">
    <source>
        <dbReference type="EMBL" id="SMH65215.1"/>
    </source>
</evidence>
<evidence type="ECO:0000259" key="1">
    <source>
        <dbReference type="Pfam" id="PF00078"/>
    </source>
</evidence>
<dbReference type="Pfam" id="PF00078">
    <property type="entry name" value="RVT_1"/>
    <property type="match status" value="1"/>
</dbReference>
<sequence length="656" mass="75175">MIIEDEHLTTAYRKLKRLVYYDKTDLNLRQRLADFECDPNFNERLLAVKKVINSDDPFHESVFTGWLNEISFRVVPKSLEKGRTSENGKADSGGKFISNVTSEKNYDVEKVNYFFDGPIEVHLVAMLWIMFEGQVLDTQLGKECYGSRLDTSLGNPNDSSAGLFLKYHELYARWRDSGIRKAKQLLTEEHTNVCILGLDVQEYYYHIRLDFNVIAQFIHEAIFEEADQSESAWARSKLLRCLEAICVAYRKKIAPLLQLTHHHVPLDAGIPIGLCSSPLLANWYLRDFDHAVKTQVRPAYYGRYVDDILLVVPTPEDPSKTGSPVANFMDRILVHAGILHAPKDDRYEITEPGNLFLQQSKCILQYFDAKHSIAGLEKFQKKLEENGSDFLLMPVDEADNSLEDVAYELLYEGSVNKFRSVKGMAENRYELAKHLARQTILHLLTDDPPDPKISLGLRKFFKGKNAIEFHDLWERVFTFFLIADDPKAEKAFTKHLQSEIKRVRFKDKPSITKHLVNNLEAHLTLCLAMSGALGEPEMPLLENDRATSKDAFRRANLIRHHFVRMPLLNYTSYSGSLTTRSVEKMVESDHGKLGLSPRYVNFDECLLLAKSGDVKLNKQPAFQWAQDIYRVINRGEIEGIEWDSISVSKEESNDGL</sequence>
<protein>
    <recommendedName>
        <fullName evidence="1">Reverse transcriptase domain-containing protein</fullName>
    </recommendedName>
</protein>
<proteinExistence type="predicted"/>
<reference evidence="2" key="1">
    <citation type="submission" date="2014-03" db="EMBL/GenBank/DDBJ databases">
        <authorList>
            <person name="Genoscope - CEA"/>
        </authorList>
    </citation>
    <scope>NUCLEOTIDE SEQUENCE [LARGE SCALE GENOMIC DNA]</scope>
    <source>
        <strain evidence="2">CF27</strain>
    </source>
</reference>
<dbReference type="RefSeq" id="WP_035190154.1">
    <property type="nucleotide sequence ID" value="NZ_CCCS020000001.1"/>
</dbReference>
<name>A0A060UV66_9PROT</name>
<dbReference type="EMBL" id="CCCS020000001">
    <property type="protein sequence ID" value="CDQ12241.1"/>
    <property type="molecule type" value="Genomic_DNA"/>
</dbReference>
<dbReference type="SUPFAM" id="SSF56672">
    <property type="entry name" value="DNA/RNA polymerases"/>
    <property type="match status" value="1"/>
</dbReference>
<organism evidence="2">
    <name type="scientific">Acidithiobacillus ferrivorans</name>
    <dbReference type="NCBI Taxonomy" id="160808"/>
    <lineage>
        <taxon>Bacteria</taxon>
        <taxon>Pseudomonadati</taxon>
        <taxon>Pseudomonadota</taxon>
        <taxon>Acidithiobacillia</taxon>
        <taxon>Acidithiobacillales</taxon>
        <taxon>Acidithiobacillaceae</taxon>
        <taxon>Acidithiobacillus</taxon>
    </lineage>
</organism>
<reference evidence="3 4" key="3">
    <citation type="submission" date="2017-03" db="EMBL/GenBank/DDBJ databases">
        <authorList>
            <person name="Regsiter A."/>
            <person name="William W."/>
        </authorList>
    </citation>
    <scope>NUCLEOTIDE SEQUENCE [LARGE SCALE GENOMIC DNA]</scope>
    <source>
        <strain evidence="3">PRJEB5721</strain>
    </source>
</reference>
<dbReference type="Proteomes" id="UP000193925">
    <property type="component" value="Chromosome AFERRI"/>
</dbReference>
<dbReference type="EMBL" id="LT841305">
    <property type="protein sequence ID" value="SMH65215.1"/>
    <property type="molecule type" value="Genomic_DNA"/>
</dbReference>
<keyword evidence="4" id="KW-1185">Reference proteome</keyword>